<dbReference type="Proteomes" id="UP000197781">
    <property type="component" value="Chromosome"/>
</dbReference>
<dbReference type="KEGG" id="bfm:BP422_18180"/>
<proteinExistence type="predicted"/>
<evidence type="ECO:0000313" key="1">
    <source>
        <dbReference type="EMBL" id="ASJ55304.1"/>
    </source>
</evidence>
<dbReference type="RefSeq" id="WP_088908980.1">
    <property type="nucleotide sequence ID" value="NZ_CP018145.1"/>
</dbReference>
<sequence length="170" mass="20600">MELNLIKSFGMLKHNVSTEEVAQILSYLIKNDSFLLFSFYERNMHLFKSEIQKFINERRLFTNSKWVLPWEETIPHWDQPNNTPPNIIWFSVKTKDEIIKAIEIDSLFRCVVVKEGDEFYKYSNVIFQQEYYATFDEENFEHYIGFTNKVEFFNATWSELKNRFHINLIE</sequence>
<accession>A0A220MJK3</accession>
<reference evidence="1 2" key="1">
    <citation type="submission" date="2016-11" db="EMBL/GenBank/DDBJ databases">
        <authorList>
            <person name="Jaros S."/>
            <person name="Januszkiewicz K."/>
            <person name="Wedrychowicz H."/>
        </authorList>
    </citation>
    <scope>NUCLEOTIDE SEQUENCE [LARGE SCALE GENOMIC DNA]</scope>
    <source>
        <strain evidence="1 2">NF2</strain>
    </source>
</reference>
<dbReference type="EMBL" id="CP018145">
    <property type="protein sequence ID" value="ASJ55304.1"/>
    <property type="molecule type" value="Genomic_DNA"/>
</dbReference>
<evidence type="ECO:0000313" key="2">
    <source>
        <dbReference type="Proteomes" id="UP000197781"/>
    </source>
</evidence>
<organism evidence="1 2">
    <name type="scientific">Brevibacillus formosus</name>
    <dbReference type="NCBI Taxonomy" id="54913"/>
    <lineage>
        <taxon>Bacteria</taxon>
        <taxon>Bacillati</taxon>
        <taxon>Bacillota</taxon>
        <taxon>Bacilli</taxon>
        <taxon>Bacillales</taxon>
        <taxon>Paenibacillaceae</taxon>
        <taxon>Brevibacillus</taxon>
    </lineage>
</organism>
<protein>
    <submittedName>
        <fullName evidence="1">Uncharacterized protein</fullName>
    </submittedName>
</protein>
<name>A0A220MJK3_9BACL</name>
<gene>
    <name evidence="1" type="ORF">BP422_18180</name>
</gene>
<dbReference type="AlphaFoldDB" id="A0A220MJK3"/>